<dbReference type="GO" id="GO:0034553">
    <property type="term" value="P:mitochondrial respiratory chain complex II assembly"/>
    <property type="evidence" value="ECO:0007669"/>
    <property type="project" value="TreeGrafter"/>
</dbReference>
<feature type="compositionally biased region" description="Basic and acidic residues" evidence="3">
    <location>
        <begin position="90"/>
        <end position="103"/>
    </location>
</feature>
<reference evidence="4 5" key="1">
    <citation type="submission" date="2022-12" db="EMBL/GenBank/DDBJ databases">
        <title>Chromosome-level genome assembly of true bugs.</title>
        <authorList>
            <person name="Ma L."/>
            <person name="Li H."/>
        </authorList>
    </citation>
    <scope>NUCLEOTIDE SEQUENCE [LARGE SCALE GENOMIC DNA]</scope>
    <source>
        <strain evidence="4">Lab_2022b</strain>
    </source>
</reference>
<gene>
    <name evidence="4" type="ORF">O3M35_008238</name>
</gene>
<comment type="caution">
    <text evidence="4">The sequence shown here is derived from an EMBL/GenBank/DDBJ whole genome shotgun (WGS) entry which is preliminary data.</text>
</comment>
<dbReference type="Proteomes" id="UP001461498">
    <property type="component" value="Unassembled WGS sequence"/>
</dbReference>
<dbReference type="EMBL" id="JAPXFL010000005">
    <property type="protein sequence ID" value="KAK9506269.1"/>
    <property type="molecule type" value="Genomic_DNA"/>
</dbReference>
<evidence type="ECO:0000256" key="3">
    <source>
        <dbReference type="SAM" id="MobiDB-lite"/>
    </source>
</evidence>
<proteinExistence type="inferred from homology"/>
<organism evidence="4 5">
    <name type="scientific">Rhynocoris fuscipes</name>
    <dbReference type="NCBI Taxonomy" id="488301"/>
    <lineage>
        <taxon>Eukaryota</taxon>
        <taxon>Metazoa</taxon>
        <taxon>Ecdysozoa</taxon>
        <taxon>Arthropoda</taxon>
        <taxon>Hexapoda</taxon>
        <taxon>Insecta</taxon>
        <taxon>Pterygota</taxon>
        <taxon>Neoptera</taxon>
        <taxon>Paraneoptera</taxon>
        <taxon>Hemiptera</taxon>
        <taxon>Heteroptera</taxon>
        <taxon>Panheteroptera</taxon>
        <taxon>Cimicomorpha</taxon>
        <taxon>Reduviidae</taxon>
        <taxon>Harpactorinae</taxon>
        <taxon>Harpactorini</taxon>
        <taxon>Rhynocoris</taxon>
    </lineage>
</organism>
<evidence type="ECO:0000256" key="2">
    <source>
        <dbReference type="ARBA" id="ARBA00022170"/>
    </source>
</evidence>
<dbReference type="Pfam" id="PF07896">
    <property type="entry name" value="DUF1674"/>
    <property type="match status" value="1"/>
</dbReference>
<evidence type="ECO:0000313" key="4">
    <source>
        <dbReference type="EMBL" id="KAK9506269.1"/>
    </source>
</evidence>
<dbReference type="AlphaFoldDB" id="A0AAW1D5I1"/>
<sequence length="103" mass="11853">MLALRRFVVNNSEMVSYFSSKSSTPKDSKKLDAKKDMKTLKDFRKTPIDRLEEIEGPHPYAEKEPLEEWKDGVNPHTGEVGGPRGPEPTRYGDWERKGRVSDF</sequence>
<feature type="compositionally biased region" description="Basic and acidic residues" evidence="3">
    <location>
        <begin position="48"/>
        <end position="73"/>
    </location>
</feature>
<dbReference type="PANTHER" id="PTHR28524">
    <property type="entry name" value="SUCCINATE DEHYDROGENASE ASSEMBLY FACTOR 4, MITOCHONDRIAL"/>
    <property type="match status" value="1"/>
</dbReference>
<dbReference type="GO" id="GO:0005739">
    <property type="term" value="C:mitochondrion"/>
    <property type="evidence" value="ECO:0007669"/>
    <property type="project" value="TreeGrafter"/>
</dbReference>
<dbReference type="InterPro" id="IPR012875">
    <property type="entry name" value="SDHF4"/>
</dbReference>
<protein>
    <recommendedName>
        <fullName evidence="2">Succinate dehydrogenase assembly factor 4, mitochondrial</fullName>
    </recommendedName>
</protein>
<evidence type="ECO:0000256" key="1">
    <source>
        <dbReference type="ARBA" id="ARBA00005701"/>
    </source>
</evidence>
<dbReference type="PANTHER" id="PTHR28524:SF3">
    <property type="entry name" value="SUCCINATE DEHYDROGENASE ASSEMBLY FACTOR 4, MITOCHONDRIAL"/>
    <property type="match status" value="1"/>
</dbReference>
<feature type="region of interest" description="Disordered" evidence="3">
    <location>
        <begin position="48"/>
        <end position="103"/>
    </location>
</feature>
<evidence type="ECO:0000313" key="5">
    <source>
        <dbReference type="Proteomes" id="UP001461498"/>
    </source>
</evidence>
<name>A0AAW1D5I1_9HEMI</name>
<keyword evidence="5" id="KW-1185">Reference proteome</keyword>
<accession>A0AAW1D5I1</accession>
<comment type="similarity">
    <text evidence="1">Belongs to the SDHAF4 family.</text>
</comment>